<dbReference type="AlphaFoldDB" id="A0A2T0S5C7"/>
<keyword evidence="3" id="KW-1185">Reference proteome</keyword>
<dbReference type="Proteomes" id="UP000238375">
    <property type="component" value="Unassembled WGS sequence"/>
</dbReference>
<organism evidence="2 3">
    <name type="scientific">Spirosoma oryzae</name>
    <dbReference type="NCBI Taxonomy" id="1469603"/>
    <lineage>
        <taxon>Bacteria</taxon>
        <taxon>Pseudomonadati</taxon>
        <taxon>Bacteroidota</taxon>
        <taxon>Cytophagia</taxon>
        <taxon>Cytophagales</taxon>
        <taxon>Cytophagaceae</taxon>
        <taxon>Spirosoma</taxon>
    </lineage>
</organism>
<comment type="caution">
    <text evidence="2">The sequence shown here is derived from an EMBL/GenBank/DDBJ whole genome shotgun (WGS) entry which is preliminary data.</text>
</comment>
<accession>A0A2T0S5C7</accession>
<keyword evidence="1" id="KW-1133">Transmembrane helix</keyword>
<evidence type="ECO:0000313" key="3">
    <source>
        <dbReference type="Proteomes" id="UP000238375"/>
    </source>
</evidence>
<reference evidence="2 3" key="1">
    <citation type="submission" date="2018-03" db="EMBL/GenBank/DDBJ databases">
        <title>Genomic Encyclopedia of Archaeal and Bacterial Type Strains, Phase II (KMG-II): from individual species to whole genera.</title>
        <authorList>
            <person name="Goeker M."/>
        </authorList>
    </citation>
    <scope>NUCLEOTIDE SEQUENCE [LARGE SCALE GENOMIC DNA]</scope>
    <source>
        <strain evidence="2 3">DSM 28354</strain>
    </source>
</reference>
<gene>
    <name evidence="2" type="ORF">CLV58_12845</name>
</gene>
<feature type="transmembrane region" description="Helical" evidence="1">
    <location>
        <begin position="36"/>
        <end position="56"/>
    </location>
</feature>
<keyword evidence="1" id="KW-0472">Membrane</keyword>
<keyword evidence="1" id="KW-0812">Transmembrane</keyword>
<sequence length="61" mass="6900">MIRFLVLLVGMVCLLAVLYVFFTGFARLPKPGWPAGWNLLGKLIGILIVGLFFKLVKRYTD</sequence>
<dbReference type="RefSeq" id="WP_106140265.1">
    <property type="nucleotide sequence ID" value="NZ_PVTE01000028.1"/>
</dbReference>
<evidence type="ECO:0000313" key="2">
    <source>
        <dbReference type="EMBL" id="PRY28628.1"/>
    </source>
</evidence>
<protein>
    <submittedName>
        <fullName evidence="2">Uncharacterized protein</fullName>
    </submittedName>
</protein>
<proteinExistence type="predicted"/>
<name>A0A2T0S5C7_9BACT</name>
<evidence type="ECO:0000256" key="1">
    <source>
        <dbReference type="SAM" id="Phobius"/>
    </source>
</evidence>
<dbReference type="EMBL" id="PVTE01000028">
    <property type="protein sequence ID" value="PRY28628.1"/>
    <property type="molecule type" value="Genomic_DNA"/>
</dbReference>